<dbReference type="Proteomes" id="UP000070700">
    <property type="component" value="Unassembled WGS sequence"/>
</dbReference>
<dbReference type="KEGG" id="psco:LY89DRAFT_612915"/>
<name>A0A194XGN0_MOLSC</name>
<protein>
    <submittedName>
        <fullName evidence="3">Putative cytochrome P450</fullName>
    </submittedName>
</protein>
<evidence type="ECO:0000256" key="1">
    <source>
        <dbReference type="ARBA" id="ARBA00010617"/>
    </source>
</evidence>
<dbReference type="GO" id="GO:0016705">
    <property type="term" value="F:oxidoreductase activity, acting on paired donors, with incorporation or reduction of molecular oxygen"/>
    <property type="evidence" value="ECO:0007669"/>
    <property type="project" value="InterPro"/>
</dbReference>
<dbReference type="GO" id="GO:0020037">
    <property type="term" value="F:heme binding"/>
    <property type="evidence" value="ECO:0007669"/>
    <property type="project" value="InterPro"/>
</dbReference>
<evidence type="ECO:0000313" key="3">
    <source>
        <dbReference type="EMBL" id="KUJ19296.1"/>
    </source>
</evidence>
<gene>
    <name evidence="3" type="ORF">LY89DRAFT_612915</name>
</gene>
<dbReference type="PANTHER" id="PTHR24305:SF166">
    <property type="entry name" value="CYTOCHROME P450 12A4, MITOCHONDRIAL-RELATED"/>
    <property type="match status" value="1"/>
</dbReference>
<dbReference type="InterPro" id="IPR050121">
    <property type="entry name" value="Cytochrome_P450_monoxygenase"/>
</dbReference>
<dbReference type="InterPro" id="IPR002401">
    <property type="entry name" value="Cyt_P450_E_grp-I"/>
</dbReference>
<dbReference type="GO" id="GO:0005506">
    <property type="term" value="F:iron ion binding"/>
    <property type="evidence" value="ECO:0007669"/>
    <property type="project" value="InterPro"/>
</dbReference>
<dbReference type="PANTHER" id="PTHR24305">
    <property type="entry name" value="CYTOCHROME P450"/>
    <property type="match status" value="1"/>
</dbReference>
<dbReference type="Gene3D" id="1.10.630.10">
    <property type="entry name" value="Cytochrome P450"/>
    <property type="match status" value="1"/>
</dbReference>
<dbReference type="PRINTS" id="PR00463">
    <property type="entry name" value="EP450I"/>
</dbReference>
<dbReference type="OrthoDB" id="1470350at2759"/>
<proteinExistence type="inferred from homology"/>
<dbReference type="InterPro" id="IPR001128">
    <property type="entry name" value="Cyt_P450"/>
</dbReference>
<dbReference type="RefSeq" id="XP_018073651.1">
    <property type="nucleotide sequence ID" value="XM_018210645.1"/>
</dbReference>
<dbReference type="Pfam" id="PF00067">
    <property type="entry name" value="p450"/>
    <property type="match status" value="1"/>
</dbReference>
<dbReference type="AlphaFoldDB" id="A0A194XGN0"/>
<evidence type="ECO:0000256" key="2">
    <source>
        <dbReference type="PIRSR" id="PIRSR602401-1"/>
    </source>
</evidence>
<dbReference type="GeneID" id="28820371"/>
<comment type="similarity">
    <text evidence="1">Belongs to the cytochrome P450 family.</text>
</comment>
<sequence length="564" mass="64586">MIVLLFLGLALAYLIWTLLCLEANARKARAMKVHVVRIPFDVNNNLWVIIQPLLWKLLSHLPVQWRSYPDFVRFSHRNWHFLEKSSPTERFGEVWALVSPGGVHLHVSHPDAIQEIFSRWRDFVRPIKKYQMLAIYGPSVLTVGLEDWPRHRKAVAAPFNQSMMKFVWDETSRQTQAMLSYWIQTKTGIPGMPEDLRTLSLNVLAATAFRESYDFIDSEHLSSRELSTASYRDSLYIVDKYVILLILIPYRFLTGAIIPRSLARIGHAAVSLKGFMMKTITKELAALTAGEPGSGGMLTSLVRALDQESAKQANSEDFVKEKKRGRLSIDEILGNVFTINFAGHDATANTLAFVMMLLAAHPEVQEWLHEEIITVHKEKSADDVDLSCAMFEQLKRCQAVFLETLRLYSPVTGLPKMTSKTVQTLRIEDKELAIPPGTEIFPLLLGMHTDPRYWNDPNVWKPSRWIIPSETSHEEELLVPQKGTYFPWSEGPQNCTGKLFSQVEAVAVLARLFRDHRIFVKPESGEEESHARKRARDCVDDVNYNLLLKMNHPERVRLECRQIN</sequence>
<dbReference type="InParanoid" id="A0A194XGN0"/>
<dbReference type="GO" id="GO:0004497">
    <property type="term" value="F:monooxygenase activity"/>
    <property type="evidence" value="ECO:0007669"/>
    <property type="project" value="InterPro"/>
</dbReference>
<dbReference type="SUPFAM" id="SSF48264">
    <property type="entry name" value="Cytochrome P450"/>
    <property type="match status" value="1"/>
</dbReference>
<dbReference type="InterPro" id="IPR036396">
    <property type="entry name" value="Cyt_P450_sf"/>
</dbReference>
<dbReference type="EMBL" id="KQ947411">
    <property type="protein sequence ID" value="KUJ19296.1"/>
    <property type="molecule type" value="Genomic_DNA"/>
</dbReference>
<accession>A0A194XGN0</accession>
<keyword evidence="2" id="KW-0349">Heme</keyword>
<keyword evidence="4" id="KW-1185">Reference proteome</keyword>
<dbReference type="STRING" id="149040.A0A194XGN0"/>
<evidence type="ECO:0000313" key="4">
    <source>
        <dbReference type="Proteomes" id="UP000070700"/>
    </source>
</evidence>
<dbReference type="CDD" id="cd11070">
    <property type="entry name" value="CYP56-like"/>
    <property type="match status" value="1"/>
</dbReference>
<feature type="binding site" description="axial binding residue" evidence="2">
    <location>
        <position position="495"/>
    </location>
    <ligand>
        <name>heme</name>
        <dbReference type="ChEBI" id="CHEBI:30413"/>
    </ligand>
    <ligandPart>
        <name>Fe</name>
        <dbReference type="ChEBI" id="CHEBI:18248"/>
    </ligandPart>
</feature>
<keyword evidence="2" id="KW-0479">Metal-binding</keyword>
<keyword evidence="2" id="KW-0408">Iron</keyword>
<dbReference type="PRINTS" id="PR00385">
    <property type="entry name" value="P450"/>
</dbReference>
<reference evidence="3 4" key="1">
    <citation type="submission" date="2015-10" db="EMBL/GenBank/DDBJ databases">
        <title>Full genome of DAOMC 229536 Phialocephala scopiformis, a fungal endophyte of spruce producing the potent anti-insectan compound rugulosin.</title>
        <authorList>
            <consortium name="DOE Joint Genome Institute"/>
            <person name="Walker A.K."/>
            <person name="Frasz S.L."/>
            <person name="Seifert K.A."/>
            <person name="Miller J.D."/>
            <person name="Mondo S.J."/>
            <person name="Labutti K."/>
            <person name="Lipzen A."/>
            <person name="Dockter R."/>
            <person name="Kennedy M."/>
            <person name="Grigoriev I.V."/>
            <person name="Spatafora J.W."/>
        </authorList>
    </citation>
    <scope>NUCLEOTIDE SEQUENCE [LARGE SCALE GENOMIC DNA]</scope>
    <source>
        <strain evidence="3 4">CBS 120377</strain>
    </source>
</reference>
<comment type="cofactor">
    <cofactor evidence="2">
        <name>heme</name>
        <dbReference type="ChEBI" id="CHEBI:30413"/>
    </cofactor>
</comment>
<organism evidence="3 4">
    <name type="scientific">Mollisia scopiformis</name>
    <name type="common">Conifer needle endophyte fungus</name>
    <name type="synonym">Phialocephala scopiformis</name>
    <dbReference type="NCBI Taxonomy" id="149040"/>
    <lineage>
        <taxon>Eukaryota</taxon>
        <taxon>Fungi</taxon>
        <taxon>Dikarya</taxon>
        <taxon>Ascomycota</taxon>
        <taxon>Pezizomycotina</taxon>
        <taxon>Leotiomycetes</taxon>
        <taxon>Helotiales</taxon>
        <taxon>Mollisiaceae</taxon>
        <taxon>Mollisia</taxon>
    </lineage>
</organism>